<protein>
    <recommendedName>
        <fullName evidence="2">DNA-binding transcriptional regulator NtrC</fullName>
    </recommendedName>
    <alternativeName>
        <fullName evidence="14">Nitrogen regulation protein NR(I)</fullName>
    </alternativeName>
    <alternativeName>
        <fullName evidence="15">Nitrogen regulator I</fullName>
    </alternativeName>
</protein>
<dbReference type="Gene3D" id="1.10.8.60">
    <property type="match status" value="1"/>
</dbReference>
<comment type="subcellular location">
    <subcellularLocation>
        <location evidence="1">Cytoplasm</location>
    </subcellularLocation>
</comment>
<sequence length="483" mass="54300">MKRLIVIDDDPLVIKCFHYAFPPDEFEVREALTGAEGLYTFNEDRPDVVISDVRLPDMSGLDLVEKFKAIDSRIPIILMTGHGTAETAIMAMRQGAFDYIMKPIDPDQLLECVNKACEISRLMRVPARLPDPEIEYDSTGETIIGRSSAMQEVYKTIGRVASTNVSVLILGENGTGKELVARAIYHYSKRSDKPFMAVNCAAIPETLLESELFGHEKGSFTGADRRRIGKFEQSSGGTIFLDEIGDMTPLTQAKVLRVLQDQQFERVGGNETIRADVRLITATNRNLDDMITHEKFREDLLYRINVCTIRLPPLRERREDIPLLVHYFIRRYESELEKKITGVEPQVIQLLTDYPWPGNIRQLQNVIKQALLRTVGPNLLPEFLPDEIAEVRGPATPESGVTKSGSWTGMLRGFIKKRLEEGGTELHQEMLALLETELIAEVIRFTKGNLSQSAAILGITRPTLRAKLEKLGIDITSNCEVNT</sequence>
<evidence type="ECO:0000256" key="3">
    <source>
        <dbReference type="ARBA" id="ARBA00022490"/>
    </source>
</evidence>
<dbReference type="SUPFAM" id="SSF46689">
    <property type="entry name" value="Homeodomain-like"/>
    <property type="match status" value="1"/>
</dbReference>
<evidence type="ECO:0000259" key="18">
    <source>
        <dbReference type="PROSITE" id="PS50110"/>
    </source>
</evidence>
<dbReference type="GO" id="GO:0006355">
    <property type="term" value="P:regulation of DNA-templated transcription"/>
    <property type="evidence" value="ECO:0007669"/>
    <property type="project" value="InterPro"/>
</dbReference>
<dbReference type="PANTHER" id="PTHR32071:SF95">
    <property type="entry name" value="DNA-BINDING TRANSCRIPTIONAL REGULATOR NTRC"/>
    <property type="match status" value="1"/>
</dbReference>
<evidence type="ECO:0000256" key="14">
    <source>
        <dbReference type="ARBA" id="ARBA00029881"/>
    </source>
</evidence>
<evidence type="ECO:0000256" key="12">
    <source>
        <dbReference type="ARBA" id="ARBA00023163"/>
    </source>
</evidence>
<feature type="modified residue" description="4-aspartylphosphate" evidence="16">
    <location>
        <position position="52"/>
    </location>
</feature>
<evidence type="ECO:0000256" key="11">
    <source>
        <dbReference type="ARBA" id="ARBA00023159"/>
    </source>
</evidence>
<dbReference type="GO" id="GO:0000160">
    <property type="term" value="P:phosphorelay signal transduction system"/>
    <property type="evidence" value="ECO:0007669"/>
    <property type="project" value="UniProtKB-KW"/>
</dbReference>
<keyword evidence="8" id="KW-0902">Two-component regulatory system</keyword>
<dbReference type="AlphaFoldDB" id="A0A8E6B4S3"/>
<dbReference type="InterPro" id="IPR027417">
    <property type="entry name" value="P-loop_NTPase"/>
</dbReference>
<dbReference type="Gene3D" id="1.10.10.60">
    <property type="entry name" value="Homeodomain-like"/>
    <property type="match status" value="1"/>
</dbReference>
<keyword evidence="20" id="KW-1185">Reference proteome</keyword>
<dbReference type="SUPFAM" id="SSF52540">
    <property type="entry name" value="P-loop containing nucleoside triphosphate hydrolases"/>
    <property type="match status" value="1"/>
</dbReference>
<keyword evidence="5 16" id="KW-0597">Phosphoprotein</keyword>
<dbReference type="InterPro" id="IPR001789">
    <property type="entry name" value="Sig_transdc_resp-reg_receiver"/>
</dbReference>
<evidence type="ECO:0000256" key="15">
    <source>
        <dbReference type="ARBA" id="ARBA00031910"/>
    </source>
</evidence>
<evidence type="ECO:0000256" key="13">
    <source>
        <dbReference type="ARBA" id="ARBA00023231"/>
    </source>
</evidence>
<dbReference type="GO" id="GO:0005524">
    <property type="term" value="F:ATP binding"/>
    <property type="evidence" value="ECO:0007669"/>
    <property type="project" value="UniProtKB-KW"/>
</dbReference>
<proteinExistence type="predicted"/>
<dbReference type="Proteomes" id="UP000676194">
    <property type="component" value="Chromosome"/>
</dbReference>
<keyword evidence="4" id="KW-0678">Repressor</keyword>
<evidence type="ECO:0000256" key="5">
    <source>
        <dbReference type="ARBA" id="ARBA00022553"/>
    </source>
</evidence>
<dbReference type="Pfam" id="PF25601">
    <property type="entry name" value="AAA_lid_14"/>
    <property type="match status" value="1"/>
</dbReference>
<dbReference type="InterPro" id="IPR025944">
    <property type="entry name" value="Sigma_54_int_dom_CS"/>
</dbReference>
<dbReference type="SMART" id="SM00448">
    <property type="entry name" value="REC"/>
    <property type="match status" value="1"/>
</dbReference>
<dbReference type="InterPro" id="IPR003593">
    <property type="entry name" value="AAA+_ATPase"/>
</dbReference>
<feature type="domain" description="Response regulatory" evidence="18">
    <location>
        <begin position="3"/>
        <end position="117"/>
    </location>
</feature>
<dbReference type="PROSITE" id="PS00688">
    <property type="entry name" value="SIGMA54_INTERACT_3"/>
    <property type="match status" value="1"/>
</dbReference>
<evidence type="ECO:0000313" key="19">
    <source>
        <dbReference type="EMBL" id="QVL30380.1"/>
    </source>
</evidence>
<reference evidence="19" key="1">
    <citation type="submission" date="2021-05" db="EMBL/GenBank/DDBJ databases">
        <title>Complete genome sequence of the cellulolytic planctomycete Telmatocola sphagniphila SP2T and characterization of the first cellulase from planctomycetes.</title>
        <authorList>
            <person name="Rakitin A.L."/>
            <person name="Beletsky A.V."/>
            <person name="Naumoff D.G."/>
            <person name="Kulichevskaya I.S."/>
            <person name="Mardanov A.V."/>
            <person name="Ravin N.V."/>
            <person name="Dedysh S.N."/>
        </authorList>
    </citation>
    <scope>NUCLEOTIDE SEQUENCE</scope>
    <source>
        <strain evidence="19">SP2T</strain>
    </source>
</reference>
<dbReference type="GO" id="GO:0043565">
    <property type="term" value="F:sequence-specific DNA binding"/>
    <property type="evidence" value="ECO:0007669"/>
    <property type="project" value="InterPro"/>
</dbReference>
<dbReference type="GO" id="GO:0005737">
    <property type="term" value="C:cytoplasm"/>
    <property type="evidence" value="ECO:0007669"/>
    <property type="project" value="UniProtKB-SubCell"/>
</dbReference>
<keyword evidence="9" id="KW-0805">Transcription regulation</keyword>
<evidence type="ECO:0000256" key="1">
    <source>
        <dbReference type="ARBA" id="ARBA00004496"/>
    </source>
</evidence>
<keyword evidence="3" id="KW-0963">Cytoplasm</keyword>
<dbReference type="Pfam" id="PF00072">
    <property type="entry name" value="Response_reg"/>
    <property type="match status" value="1"/>
</dbReference>
<dbReference type="InterPro" id="IPR025943">
    <property type="entry name" value="Sigma_54_int_dom_ATP-bd_2"/>
</dbReference>
<evidence type="ECO:0000256" key="8">
    <source>
        <dbReference type="ARBA" id="ARBA00023012"/>
    </source>
</evidence>
<keyword evidence="6" id="KW-0547">Nucleotide-binding</keyword>
<dbReference type="InterPro" id="IPR058031">
    <property type="entry name" value="AAA_lid_NorR"/>
</dbReference>
<evidence type="ECO:0000256" key="10">
    <source>
        <dbReference type="ARBA" id="ARBA00023125"/>
    </source>
</evidence>
<dbReference type="PROSITE" id="PS50110">
    <property type="entry name" value="RESPONSE_REGULATORY"/>
    <property type="match status" value="1"/>
</dbReference>
<dbReference type="FunFam" id="3.40.50.300:FF:000006">
    <property type="entry name" value="DNA-binding transcriptional regulator NtrC"/>
    <property type="match status" value="1"/>
</dbReference>
<evidence type="ECO:0000256" key="2">
    <source>
        <dbReference type="ARBA" id="ARBA00019059"/>
    </source>
</evidence>
<organism evidence="19 20">
    <name type="scientific">Telmatocola sphagniphila</name>
    <dbReference type="NCBI Taxonomy" id="1123043"/>
    <lineage>
        <taxon>Bacteria</taxon>
        <taxon>Pseudomonadati</taxon>
        <taxon>Planctomycetota</taxon>
        <taxon>Planctomycetia</taxon>
        <taxon>Gemmatales</taxon>
        <taxon>Gemmataceae</taxon>
    </lineage>
</organism>
<evidence type="ECO:0000256" key="16">
    <source>
        <dbReference type="PROSITE-ProRule" id="PRU00169"/>
    </source>
</evidence>
<evidence type="ECO:0000313" key="20">
    <source>
        <dbReference type="Proteomes" id="UP000676194"/>
    </source>
</evidence>
<keyword evidence="10" id="KW-0238">DNA-binding</keyword>
<keyword evidence="13" id="KW-0535">Nitrogen fixation</keyword>
<dbReference type="Gene3D" id="3.40.50.2300">
    <property type="match status" value="1"/>
</dbReference>
<dbReference type="PROSITE" id="PS00676">
    <property type="entry name" value="SIGMA54_INTERACT_2"/>
    <property type="match status" value="1"/>
</dbReference>
<dbReference type="CDD" id="cd00009">
    <property type="entry name" value="AAA"/>
    <property type="match status" value="1"/>
</dbReference>
<evidence type="ECO:0000256" key="4">
    <source>
        <dbReference type="ARBA" id="ARBA00022491"/>
    </source>
</evidence>
<dbReference type="Gene3D" id="3.40.50.300">
    <property type="entry name" value="P-loop containing nucleotide triphosphate hydrolases"/>
    <property type="match status" value="1"/>
</dbReference>
<evidence type="ECO:0000256" key="9">
    <source>
        <dbReference type="ARBA" id="ARBA00023015"/>
    </source>
</evidence>
<dbReference type="InterPro" id="IPR011006">
    <property type="entry name" value="CheY-like_superfamily"/>
</dbReference>
<dbReference type="PANTHER" id="PTHR32071">
    <property type="entry name" value="TRANSCRIPTIONAL REGULATORY PROTEIN"/>
    <property type="match status" value="1"/>
</dbReference>
<evidence type="ECO:0000256" key="7">
    <source>
        <dbReference type="ARBA" id="ARBA00022840"/>
    </source>
</evidence>
<accession>A0A8E6B4S3</accession>
<dbReference type="PROSITE" id="PS50045">
    <property type="entry name" value="SIGMA54_INTERACT_4"/>
    <property type="match status" value="1"/>
</dbReference>
<dbReference type="PRINTS" id="PR01590">
    <property type="entry name" value="HTHFIS"/>
</dbReference>
<dbReference type="KEGG" id="tsph:KIH39_16145"/>
<dbReference type="SUPFAM" id="SSF52172">
    <property type="entry name" value="CheY-like"/>
    <property type="match status" value="1"/>
</dbReference>
<dbReference type="SMART" id="SM00382">
    <property type="entry name" value="AAA"/>
    <property type="match status" value="1"/>
</dbReference>
<gene>
    <name evidence="19" type="ORF">KIH39_16145</name>
</gene>
<evidence type="ECO:0000256" key="6">
    <source>
        <dbReference type="ARBA" id="ARBA00022741"/>
    </source>
</evidence>
<evidence type="ECO:0000259" key="17">
    <source>
        <dbReference type="PROSITE" id="PS50045"/>
    </source>
</evidence>
<dbReference type="Pfam" id="PF02954">
    <property type="entry name" value="HTH_8"/>
    <property type="match status" value="1"/>
</dbReference>
<dbReference type="RefSeq" id="WP_213494251.1">
    <property type="nucleotide sequence ID" value="NZ_CP074694.1"/>
</dbReference>
<feature type="domain" description="Sigma-54 factor interaction" evidence="17">
    <location>
        <begin position="143"/>
        <end position="372"/>
    </location>
</feature>
<dbReference type="InterPro" id="IPR002197">
    <property type="entry name" value="HTH_Fis"/>
</dbReference>
<dbReference type="InterPro" id="IPR009057">
    <property type="entry name" value="Homeodomain-like_sf"/>
</dbReference>
<name>A0A8E6B4S3_9BACT</name>
<keyword evidence="12" id="KW-0804">Transcription</keyword>
<dbReference type="EMBL" id="CP074694">
    <property type="protein sequence ID" value="QVL30380.1"/>
    <property type="molecule type" value="Genomic_DNA"/>
</dbReference>
<keyword evidence="11" id="KW-0010">Activator</keyword>
<keyword evidence="7" id="KW-0067">ATP-binding</keyword>
<dbReference type="InterPro" id="IPR002078">
    <property type="entry name" value="Sigma_54_int"/>
</dbReference>
<dbReference type="Pfam" id="PF00158">
    <property type="entry name" value="Sigma54_activat"/>
    <property type="match status" value="1"/>
</dbReference>